<keyword evidence="2" id="KW-1185">Reference proteome</keyword>
<dbReference type="EMBL" id="PVTE01000014">
    <property type="protein sequence ID" value="PRY35554.1"/>
    <property type="molecule type" value="Genomic_DNA"/>
</dbReference>
<proteinExistence type="predicted"/>
<dbReference type="Proteomes" id="UP000238375">
    <property type="component" value="Unassembled WGS sequence"/>
</dbReference>
<reference evidence="1 2" key="1">
    <citation type="submission" date="2018-03" db="EMBL/GenBank/DDBJ databases">
        <title>Genomic Encyclopedia of Archaeal and Bacterial Type Strains, Phase II (KMG-II): from individual species to whole genera.</title>
        <authorList>
            <person name="Goeker M."/>
        </authorList>
    </citation>
    <scope>NUCLEOTIDE SEQUENCE [LARGE SCALE GENOMIC DNA]</scope>
    <source>
        <strain evidence="1 2">DSM 28354</strain>
    </source>
</reference>
<protein>
    <submittedName>
        <fullName evidence="1">YD repeat-containing protein</fullName>
    </submittedName>
</protein>
<comment type="caution">
    <text evidence="1">The sequence shown here is derived from an EMBL/GenBank/DDBJ whole genome shotgun (WGS) entry which is preliminary data.</text>
</comment>
<organism evidence="1 2">
    <name type="scientific">Spirosoma oryzae</name>
    <dbReference type="NCBI Taxonomy" id="1469603"/>
    <lineage>
        <taxon>Bacteria</taxon>
        <taxon>Pseudomonadati</taxon>
        <taxon>Bacteroidota</taxon>
        <taxon>Cytophagia</taxon>
        <taxon>Cytophagales</taxon>
        <taxon>Cytophagaceae</taxon>
        <taxon>Spirosoma</taxon>
    </lineage>
</organism>
<accession>A0A2T0SQ66</accession>
<sequence length="283" mass="32765">MTDKLNATQLMLRSLSLSIVLVIGIWACQDSPPPQPNRFRLIKTQRIYDFLDLDPARFDTTTFTYQYDDAGKLISATNTFVSVHLSSYISTFRYNDLNQLVEVKSLRDKDTFPSYPDASPGTIITYEYDKPGNITAINVYTIQSTGYRFLKEEYKLAYNEGKKPASLSWKFNYGSQFDPYRYEDYVFTYENDNITSMAITANPVRSNGYKSSTYTRALRYDNKINPFYQLTGVPLFSYDYIANLSKNNLLVNDEVYSYDRNNLLVKSTNTNGKISTTYFYESY</sequence>
<dbReference type="AlphaFoldDB" id="A0A2T0SQ66"/>
<dbReference type="Gene3D" id="2.180.10.10">
    <property type="entry name" value="RHS repeat-associated core"/>
    <property type="match status" value="1"/>
</dbReference>
<evidence type="ECO:0000313" key="1">
    <source>
        <dbReference type="EMBL" id="PRY35554.1"/>
    </source>
</evidence>
<gene>
    <name evidence="1" type="ORF">CLV58_114139</name>
</gene>
<evidence type="ECO:0000313" key="2">
    <source>
        <dbReference type="Proteomes" id="UP000238375"/>
    </source>
</evidence>
<name>A0A2T0SQ66_9BACT</name>